<evidence type="ECO:0000256" key="1">
    <source>
        <dbReference type="SAM" id="MobiDB-lite"/>
    </source>
</evidence>
<comment type="caution">
    <text evidence="2">The sequence shown here is derived from an EMBL/GenBank/DDBJ whole genome shotgun (WGS) entry which is preliminary data.</text>
</comment>
<evidence type="ECO:0000313" key="3">
    <source>
        <dbReference type="Proteomes" id="UP001519460"/>
    </source>
</evidence>
<protein>
    <submittedName>
        <fullName evidence="2">Uncharacterized protein</fullName>
    </submittedName>
</protein>
<feature type="non-terminal residue" evidence="2">
    <location>
        <position position="1"/>
    </location>
</feature>
<organism evidence="2 3">
    <name type="scientific">Batillaria attramentaria</name>
    <dbReference type="NCBI Taxonomy" id="370345"/>
    <lineage>
        <taxon>Eukaryota</taxon>
        <taxon>Metazoa</taxon>
        <taxon>Spiralia</taxon>
        <taxon>Lophotrochozoa</taxon>
        <taxon>Mollusca</taxon>
        <taxon>Gastropoda</taxon>
        <taxon>Caenogastropoda</taxon>
        <taxon>Sorbeoconcha</taxon>
        <taxon>Cerithioidea</taxon>
        <taxon>Batillariidae</taxon>
        <taxon>Batillaria</taxon>
    </lineage>
</organism>
<dbReference type="Proteomes" id="UP001519460">
    <property type="component" value="Unassembled WGS sequence"/>
</dbReference>
<gene>
    <name evidence="2" type="ORF">BaRGS_00016708</name>
</gene>
<dbReference type="EMBL" id="JACVVK020000107">
    <property type="protein sequence ID" value="KAK7492044.1"/>
    <property type="molecule type" value="Genomic_DNA"/>
</dbReference>
<accession>A0ABD0KXV8</accession>
<keyword evidence="3" id="KW-1185">Reference proteome</keyword>
<reference evidence="2 3" key="1">
    <citation type="journal article" date="2023" name="Sci. Data">
        <title>Genome assembly of the Korean intertidal mud-creeper Batillaria attramentaria.</title>
        <authorList>
            <person name="Patra A.K."/>
            <person name="Ho P.T."/>
            <person name="Jun S."/>
            <person name="Lee S.J."/>
            <person name="Kim Y."/>
            <person name="Won Y.J."/>
        </authorList>
    </citation>
    <scope>NUCLEOTIDE SEQUENCE [LARGE SCALE GENOMIC DNA]</scope>
    <source>
        <strain evidence="2">Wonlab-2016</strain>
    </source>
</reference>
<name>A0ABD0KXV8_9CAEN</name>
<feature type="region of interest" description="Disordered" evidence="1">
    <location>
        <begin position="1"/>
        <end position="21"/>
    </location>
</feature>
<sequence>PSGSPPHTVVGSVAKQNGRQNCLGNLEGKNLAAYLRNSFQSRESSGWLGGRGFLVRRERTGDAPIMIIFGPETSESLSQRD</sequence>
<dbReference type="AlphaFoldDB" id="A0ABD0KXV8"/>
<proteinExistence type="predicted"/>
<evidence type="ECO:0000313" key="2">
    <source>
        <dbReference type="EMBL" id="KAK7492044.1"/>
    </source>
</evidence>